<reference evidence="2 3" key="1">
    <citation type="submission" date="2020-02" db="EMBL/GenBank/DDBJ databases">
        <authorList>
            <person name="Ferguson B K."/>
        </authorList>
    </citation>
    <scope>NUCLEOTIDE SEQUENCE [LARGE SCALE GENOMIC DNA]</scope>
</reference>
<feature type="region of interest" description="Disordered" evidence="1">
    <location>
        <begin position="188"/>
        <end position="217"/>
    </location>
</feature>
<dbReference type="Proteomes" id="UP000479190">
    <property type="component" value="Unassembled WGS sequence"/>
</dbReference>
<feature type="compositionally biased region" description="Basic residues" evidence="1">
    <location>
        <begin position="205"/>
        <end position="215"/>
    </location>
</feature>
<evidence type="ECO:0000313" key="3">
    <source>
        <dbReference type="Proteomes" id="UP000479190"/>
    </source>
</evidence>
<organism evidence="2 3">
    <name type="scientific">Trichogramma brassicae</name>
    <dbReference type="NCBI Taxonomy" id="86971"/>
    <lineage>
        <taxon>Eukaryota</taxon>
        <taxon>Metazoa</taxon>
        <taxon>Ecdysozoa</taxon>
        <taxon>Arthropoda</taxon>
        <taxon>Hexapoda</taxon>
        <taxon>Insecta</taxon>
        <taxon>Pterygota</taxon>
        <taxon>Neoptera</taxon>
        <taxon>Endopterygota</taxon>
        <taxon>Hymenoptera</taxon>
        <taxon>Apocrita</taxon>
        <taxon>Proctotrupomorpha</taxon>
        <taxon>Chalcidoidea</taxon>
        <taxon>Trichogrammatidae</taxon>
        <taxon>Trichogramma</taxon>
    </lineage>
</organism>
<gene>
    <name evidence="2" type="ORF">TBRA_LOCUS8767</name>
</gene>
<protein>
    <submittedName>
        <fullName evidence="2">Uncharacterized protein</fullName>
    </submittedName>
</protein>
<dbReference type="AlphaFoldDB" id="A0A6H5IMF0"/>
<keyword evidence="3" id="KW-1185">Reference proteome</keyword>
<evidence type="ECO:0000313" key="2">
    <source>
        <dbReference type="EMBL" id="CAB0036926.1"/>
    </source>
</evidence>
<sequence>MEREPRSGRPRYIIHESNYCYNTKITVSEFGFSIRTTPEYATPRYYIRSTLRLQQAAYIATTRTVYVSNIMCATGNFRFYALPLQLPVRSFFSANFLSEPRINKEAKFIVTSRDLRARGIYYRYKEKRWKSNTAARHIEFIRGTRPQAELARHPNTRLIRLPGENPLSCSYIHSMYWTKVGPAAPAPAISSAEDWGASQEEEERKKKKKEKKRASFGRPASCTARAFAQIDIYTKGKKSTNTPRRVVASNGIRRALAAEGNTKLDVHARSELVDYSERACLPASLPLSSYICCRRRAINYYLYTLELAVWILKFTRRLPRGI</sequence>
<evidence type="ECO:0000256" key="1">
    <source>
        <dbReference type="SAM" id="MobiDB-lite"/>
    </source>
</evidence>
<name>A0A6H5IMF0_9HYME</name>
<dbReference type="EMBL" id="CADCXV010000837">
    <property type="protein sequence ID" value="CAB0036926.1"/>
    <property type="molecule type" value="Genomic_DNA"/>
</dbReference>
<proteinExistence type="predicted"/>
<accession>A0A6H5IMF0</accession>